<feature type="binding site" evidence="5">
    <location>
        <position position="182"/>
    </location>
    <ligand>
        <name>molybdate</name>
        <dbReference type="ChEBI" id="CHEBI:36264"/>
    </ligand>
</feature>
<dbReference type="Proteomes" id="UP000430508">
    <property type="component" value="Chromosome"/>
</dbReference>
<comment type="similarity">
    <text evidence="1">Belongs to the bacterial solute-binding protein ModA family.</text>
</comment>
<feature type="binding site" evidence="5">
    <location>
        <position position="200"/>
    </location>
    <ligand>
        <name>molybdate</name>
        <dbReference type="ChEBI" id="CHEBI:36264"/>
    </ligand>
</feature>
<dbReference type="GO" id="GO:0030973">
    <property type="term" value="F:molybdate ion binding"/>
    <property type="evidence" value="ECO:0007669"/>
    <property type="project" value="UniProtKB-ARBA"/>
</dbReference>
<dbReference type="PANTHER" id="PTHR30632">
    <property type="entry name" value="MOLYBDATE-BINDING PERIPLASMIC PROTEIN"/>
    <property type="match status" value="1"/>
</dbReference>
<feature type="binding site" evidence="5">
    <location>
        <position position="76"/>
    </location>
    <ligand>
        <name>molybdate</name>
        <dbReference type="ChEBI" id="CHEBI:36264"/>
    </ligand>
</feature>
<dbReference type="CDD" id="cd13537">
    <property type="entry name" value="PBP2_YvgL_like"/>
    <property type="match status" value="1"/>
</dbReference>
<feature type="chain" id="PRO_5038579662" evidence="6">
    <location>
        <begin position="29"/>
        <end position="262"/>
    </location>
</feature>
<evidence type="ECO:0000256" key="5">
    <source>
        <dbReference type="PIRSR" id="PIRSR004846-1"/>
    </source>
</evidence>
<keyword evidence="2 5" id="KW-0500">Molybdenum</keyword>
<accession>A0A857DMJ2</accession>
<dbReference type="AlphaFoldDB" id="A0A857DMJ2"/>
<dbReference type="NCBIfam" id="TIGR01256">
    <property type="entry name" value="modA"/>
    <property type="match status" value="1"/>
</dbReference>
<feature type="binding site" evidence="5">
    <location>
        <position position="48"/>
    </location>
    <ligand>
        <name>molybdate</name>
        <dbReference type="ChEBI" id="CHEBI:36264"/>
    </ligand>
</feature>
<dbReference type="PANTHER" id="PTHR30632:SF0">
    <property type="entry name" value="SULFATE-BINDING PROTEIN"/>
    <property type="match status" value="1"/>
</dbReference>
<organism evidence="7 8">
    <name type="scientific">Dehalobacter restrictus</name>
    <dbReference type="NCBI Taxonomy" id="55583"/>
    <lineage>
        <taxon>Bacteria</taxon>
        <taxon>Bacillati</taxon>
        <taxon>Bacillota</taxon>
        <taxon>Clostridia</taxon>
        <taxon>Eubacteriales</taxon>
        <taxon>Desulfitobacteriaceae</taxon>
        <taxon>Dehalobacter</taxon>
    </lineage>
</organism>
<dbReference type="PIRSF" id="PIRSF004846">
    <property type="entry name" value="ModA"/>
    <property type="match status" value="1"/>
</dbReference>
<feature type="signal peptide" evidence="6">
    <location>
        <begin position="1"/>
        <end position="28"/>
    </location>
</feature>
<evidence type="ECO:0000256" key="4">
    <source>
        <dbReference type="ARBA" id="ARBA00022729"/>
    </source>
</evidence>
<dbReference type="Gene3D" id="3.40.190.10">
    <property type="entry name" value="Periplasmic binding protein-like II"/>
    <property type="match status" value="2"/>
</dbReference>
<reference evidence="7 8" key="1">
    <citation type="submission" date="2019-12" db="EMBL/GenBank/DDBJ databases">
        <title>Sequence classification of anaerobic respiratory reductive dehalogenases: First we see many, then we see few.</title>
        <authorList>
            <person name="Molenda O."/>
            <person name="Puentes Jacome L.A."/>
            <person name="Cao X."/>
            <person name="Nesbo C.L."/>
            <person name="Tang S."/>
            <person name="Morson N."/>
            <person name="Patron J."/>
            <person name="Lomheim L."/>
            <person name="Wishart D.S."/>
            <person name="Edwards E.A."/>
        </authorList>
    </citation>
    <scope>NUCLEOTIDE SEQUENCE [LARGE SCALE GENOMIC DNA]</scope>
    <source>
        <strain evidence="7 8">12DCA</strain>
    </source>
</reference>
<dbReference type="EMBL" id="CP046996">
    <property type="protein sequence ID" value="QHA01609.1"/>
    <property type="molecule type" value="Genomic_DNA"/>
</dbReference>
<name>A0A857DMJ2_9FIRM</name>
<keyword evidence="4 6" id="KW-0732">Signal</keyword>
<feature type="binding site" evidence="5">
    <location>
        <position position="155"/>
    </location>
    <ligand>
        <name>molybdate</name>
        <dbReference type="ChEBI" id="CHEBI:36264"/>
    </ligand>
</feature>
<dbReference type="GO" id="GO:0015689">
    <property type="term" value="P:molybdate ion transport"/>
    <property type="evidence" value="ECO:0007669"/>
    <property type="project" value="InterPro"/>
</dbReference>
<evidence type="ECO:0000256" key="2">
    <source>
        <dbReference type="ARBA" id="ARBA00022505"/>
    </source>
</evidence>
<dbReference type="SUPFAM" id="SSF53850">
    <property type="entry name" value="Periplasmic binding protein-like II"/>
    <property type="match status" value="1"/>
</dbReference>
<dbReference type="PROSITE" id="PS51257">
    <property type="entry name" value="PROKAR_LIPOPROTEIN"/>
    <property type="match status" value="1"/>
</dbReference>
<evidence type="ECO:0000313" key="7">
    <source>
        <dbReference type="EMBL" id="QHA01609.1"/>
    </source>
</evidence>
<dbReference type="FunFam" id="3.40.190.10:FF:000035">
    <property type="entry name" value="Molybdate ABC transporter substrate-binding protein"/>
    <property type="match status" value="1"/>
</dbReference>
<dbReference type="InterPro" id="IPR041879">
    <property type="entry name" value="YvgL-like_PBP2"/>
</dbReference>
<protein>
    <submittedName>
        <fullName evidence="7">Molybdate ABC transporter substrate-binding protein</fullName>
    </submittedName>
</protein>
<keyword evidence="3 5" id="KW-0479">Metal-binding</keyword>
<evidence type="ECO:0000256" key="6">
    <source>
        <dbReference type="SAM" id="SignalP"/>
    </source>
</evidence>
<gene>
    <name evidence="7" type="primary">modA</name>
    <name evidence="7" type="ORF">GQ588_13645</name>
</gene>
<dbReference type="GO" id="GO:0046872">
    <property type="term" value="F:metal ion binding"/>
    <property type="evidence" value="ECO:0007669"/>
    <property type="project" value="UniProtKB-KW"/>
</dbReference>
<evidence type="ECO:0000256" key="1">
    <source>
        <dbReference type="ARBA" id="ARBA00009175"/>
    </source>
</evidence>
<dbReference type="Pfam" id="PF13531">
    <property type="entry name" value="SBP_bac_11"/>
    <property type="match status" value="1"/>
</dbReference>
<dbReference type="InterPro" id="IPR005950">
    <property type="entry name" value="ModA"/>
</dbReference>
<sequence>MKKMGGILIAVLVSCLVLVGCSSSGSSANRTEQKETVPVEILVSAAASLKDAMTEIETQYEGKNAGINLTINYGSSGSLQQQIEQGAPTDLFISAGKKQMDALEKGNLLAEETRIDLLGNDLVLIAGKNNEDITSFQDLAKANKISIGTPDSVPAGKYAQEALTSMKLWDTLQAKLVLAKDVIQVLTYVESGNVDAGIVYQSDAQGSDKVKVVAVAPADSHSTIVYPAAVIAGTKNLTEVKDFLSYLSSGDAQQIFGKYGFK</sequence>
<proteinExistence type="inferred from homology"/>
<dbReference type="GO" id="GO:1901359">
    <property type="term" value="F:tungstate binding"/>
    <property type="evidence" value="ECO:0007669"/>
    <property type="project" value="UniProtKB-ARBA"/>
</dbReference>
<dbReference type="RefSeq" id="WP_019224646.1">
    <property type="nucleotide sequence ID" value="NZ_CP046996.1"/>
</dbReference>
<evidence type="ECO:0000313" key="8">
    <source>
        <dbReference type="Proteomes" id="UP000430508"/>
    </source>
</evidence>
<evidence type="ECO:0000256" key="3">
    <source>
        <dbReference type="ARBA" id="ARBA00022723"/>
    </source>
</evidence>
<dbReference type="InterPro" id="IPR050682">
    <property type="entry name" value="ModA/WtpA"/>
</dbReference>